<organism evidence="1 2">
    <name type="scientific">Paenisporosarcina cavernae</name>
    <dbReference type="NCBI Taxonomy" id="2320858"/>
    <lineage>
        <taxon>Bacteria</taxon>
        <taxon>Bacillati</taxon>
        <taxon>Bacillota</taxon>
        <taxon>Bacilli</taxon>
        <taxon>Bacillales</taxon>
        <taxon>Caryophanaceae</taxon>
        <taxon>Paenisporosarcina</taxon>
    </lineage>
</organism>
<keyword evidence="2" id="KW-1185">Reference proteome</keyword>
<dbReference type="Gene3D" id="3.30.2310.20">
    <property type="entry name" value="RelE-like"/>
    <property type="match status" value="1"/>
</dbReference>
<dbReference type="Proteomes" id="UP000265725">
    <property type="component" value="Chromosome"/>
</dbReference>
<evidence type="ECO:0000313" key="1">
    <source>
        <dbReference type="EMBL" id="AYC28969.1"/>
    </source>
</evidence>
<dbReference type="KEGG" id="paek:D3873_03435"/>
<proteinExistence type="predicted"/>
<name>A0A385YQE2_9BACL</name>
<reference evidence="2" key="1">
    <citation type="submission" date="2018-09" db="EMBL/GenBank/DDBJ databases">
        <authorList>
            <person name="Zhu H."/>
        </authorList>
    </citation>
    <scope>NUCLEOTIDE SEQUENCE [LARGE SCALE GENOMIC DNA]</scope>
    <source>
        <strain evidence="2">K2R23-3</strain>
    </source>
</reference>
<evidence type="ECO:0000313" key="2">
    <source>
        <dbReference type="Proteomes" id="UP000265725"/>
    </source>
</evidence>
<dbReference type="RefSeq" id="WP_119882711.1">
    <property type="nucleotide sequence ID" value="NZ_CP032418.1"/>
</dbReference>
<dbReference type="OrthoDB" id="2167761at2"/>
<protein>
    <recommendedName>
        <fullName evidence="3">Addiction module toxin RelE</fullName>
    </recommendedName>
</protein>
<evidence type="ECO:0008006" key="3">
    <source>
        <dbReference type="Google" id="ProtNLM"/>
    </source>
</evidence>
<gene>
    <name evidence="1" type="ORF">D3873_03435</name>
</gene>
<sequence>MTLKEERFDVQLDVDAAKEYEKLKQPVLKMVNKAIDELVYRADEIGKPLGNKRNMKLAGCKEIKLRDAGIRIIFRLVNSKVEVLQVVQILSIEKRERDYAFKVASSRLKLLEESSFPERIVNRTVKWKPSSRVKKK</sequence>
<accession>A0A385YQE2</accession>
<dbReference type="SUPFAM" id="SSF143011">
    <property type="entry name" value="RelE-like"/>
    <property type="match status" value="1"/>
</dbReference>
<dbReference type="InterPro" id="IPR035093">
    <property type="entry name" value="RelE/ParE_toxin_dom_sf"/>
</dbReference>
<dbReference type="EMBL" id="CP032418">
    <property type="protein sequence ID" value="AYC28969.1"/>
    <property type="molecule type" value="Genomic_DNA"/>
</dbReference>
<dbReference type="AlphaFoldDB" id="A0A385YQE2"/>